<name>A0AAD5RA53_PARTN</name>
<evidence type="ECO:0000313" key="2">
    <source>
        <dbReference type="Proteomes" id="UP001196413"/>
    </source>
</evidence>
<dbReference type="Proteomes" id="UP001196413">
    <property type="component" value="Unassembled WGS sequence"/>
</dbReference>
<proteinExistence type="predicted"/>
<organism evidence="1 2">
    <name type="scientific">Parelaphostrongylus tenuis</name>
    <name type="common">Meningeal worm</name>
    <dbReference type="NCBI Taxonomy" id="148309"/>
    <lineage>
        <taxon>Eukaryota</taxon>
        <taxon>Metazoa</taxon>
        <taxon>Ecdysozoa</taxon>
        <taxon>Nematoda</taxon>
        <taxon>Chromadorea</taxon>
        <taxon>Rhabditida</taxon>
        <taxon>Rhabditina</taxon>
        <taxon>Rhabditomorpha</taxon>
        <taxon>Strongyloidea</taxon>
        <taxon>Metastrongylidae</taxon>
        <taxon>Parelaphostrongylus</taxon>
    </lineage>
</organism>
<reference evidence="1" key="1">
    <citation type="submission" date="2021-06" db="EMBL/GenBank/DDBJ databases">
        <title>Parelaphostrongylus tenuis whole genome reference sequence.</title>
        <authorList>
            <person name="Garwood T.J."/>
            <person name="Larsen P.A."/>
            <person name="Fountain-Jones N.M."/>
            <person name="Garbe J.R."/>
            <person name="Macchietto M.G."/>
            <person name="Kania S.A."/>
            <person name="Gerhold R.W."/>
            <person name="Richards J.E."/>
            <person name="Wolf T.M."/>
        </authorList>
    </citation>
    <scope>NUCLEOTIDE SEQUENCE</scope>
    <source>
        <strain evidence="1">MNPRO001-30</strain>
        <tissue evidence="1">Meninges</tissue>
    </source>
</reference>
<keyword evidence="2" id="KW-1185">Reference proteome</keyword>
<evidence type="ECO:0000313" key="1">
    <source>
        <dbReference type="EMBL" id="KAJ1372213.1"/>
    </source>
</evidence>
<dbReference type="AlphaFoldDB" id="A0AAD5RA53"/>
<comment type="caution">
    <text evidence="1">The sequence shown here is derived from an EMBL/GenBank/DDBJ whole genome shotgun (WGS) entry which is preliminary data.</text>
</comment>
<dbReference type="EMBL" id="JAHQIW010007107">
    <property type="protein sequence ID" value="KAJ1372213.1"/>
    <property type="molecule type" value="Genomic_DNA"/>
</dbReference>
<protein>
    <submittedName>
        <fullName evidence="1">Uncharacterized protein</fullName>
    </submittedName>
</protein>
<sequence>MWLMMRPVAKQDAELTSSAALFCDPRKSLATYLREHKEIPIRLAFYDIHREGEISKSQSE</sequence>
<accession>A0AAD5RA53</accession>
<gene>
    <name evidence="1" type="ORF">KIN20_034304</name>
</gene>